<evidence type="ECO:0000313" key="2">
    <source>
        <dbReference type="Proteomes" id="UP001386955"/>
    </source>
</evidence>
<dbReference type="Proteomes" id="UP001386955">
    <property type="component" value="Unassembled WGS sequence"/>
</dbReference>
<organism evidence="1 2">
    <name type="scientific">Psophocarpus tetragonolobus</name>
    <name type="common">Winged bean</name>
    <name type="synonym">Dolichos tetragonolobus</name>
    <dbReference type="NCBI Taxonomy" id="3891"/>
    <lineage>
        <taxon>Eukaryota</taxon>
        <taxon>Viridiplantae</taxon>
        <taxon>Streptophyta</taxon>
        <taxon>Embryophyta</taxon>
        <taxon>Tracheophyta</taxon>
        <taxon>Spermatophyta</taxon>
        <taxon>Magnoliopsida</taxon>
        <taxon>eudicotyledons</taxon>
        <taxon>Gunneridae</taxon>
        <taxon>Pentapetalae</taxon>
        <taxon>rosids</taxon>
        <taxon>fabids</taxon>
        <taxon>Fabales</taxon>
        <taxon>Fabaceae</taxon>
        <taxon>Papilionoideae</taxon>
        <taxon>50 kb inversion clade</taxon>
        <taxon>NPAAA clade</taxon>
        <taxon>indigoferoid/millettioid clade</taxon>
        <taxon>Phaseoleae</taxon>
        <taxon>Psophocarpus</taxon>
    </lineage>
</organism>
<proteinExistence type="predicted"/>
<comment type="caution">
    <text evidence="1">The sequence shown here is derived from an EMBL/GenBank/DDBJ whole genome shotgun (WGS) entry which is preliminary data.</text>
</comment>
<evidence type="ECO:0000313" key="1">
    <source>
        <dbReference type="EMBL" id="KAK7412561.1"/>
    </source>
</evidence>
<sequence>MALTGKPKTYLQLPLFFTTKLKLEMDLKLYKFITKVADVFSLKTLTPLQPIPQAGAVGQYWQLLTPQSIPIVSLHDPTPLPPAESPMIPKLRNFGPGLLVLAGFNTA</sequence>
<gene>
    <name evidence="1" type="ORF">VNO78_04026</name>
</gene>
<dbReference type="AlphaFoldDB" id="A0AAN9XWF5"/>
<name>A0AAN9XWF5_PSOTE</name>
<dbReference type="EMBL" id="JAYMYS010000001">
    <property type="protein sequence ID" value="KAK7412561.1"/>
    <property type="molecule type" value="Genomic_DNA"/>
</dbReference>
<reference evidence="1 2" key="1">
    <citation type="submission" date="2024-01" db="EMBL/GenBank/DDBJ databases">
        <title>The genomes of 5 underutilized Papilionoideae crops provide insights into root nodulation and disease resistanc.</title>
        <authorList>
            <person name="Jiang F."/>
        </authorList>
    </citation>
    <scope>NUCLEOTIDE SEQUENCE [LARGE SCALE GENOMIC DNA]</scope>
    <source>
        <strain evidence="1">DUOXIRENSHENG_FW03</strain>
        <tissue evidence="1">Leaves</tissue>
    </source>
</reference>
<accession>A0AAN9XWF5</accession>
<keyword evidence="2" id="KW-1185">Reference proteome</keyword>
<protein>
    <submittedName>
        <fullName evidence="1">Uncharacterized protein</fullName>
    </submittedName>
</protein>